<reference evidence="1" key="1">
    <citation type="journal article" date="2021" name="PeerJ">
        <title>Extensive microbial diversity within the chicken gut microbiome revealed by metagenomics and culture.</title>
        <authorList>
            <person name="Gilroy R."/>
            <person name="Ravi A."/>
            <person name="Getino M."/>
            <person name="Pursley I."/>
            <person name="Horton D.L."/>
            <person name="Alikhan N.F."/>
            <person name="Baker D."/>
            <person name="Gharbi K."/>
            <person name="Hall N."/>
            <person name="Watson M."/>
            <person name="Adriaenssens E.M."/>
            <person name="Foster-Nyarko E."/>
            <person name="Jarju S."/>
            <person name="Secka A."/>
            <person name="Antonio M."/>
            <person name="Oren A."/>
            <person name="Chaudhuri R.R."/>
            <person name="La Ragione R."/>
            <person name="Hildebrand F."/>
            <person name="Pallen M.J."/>
        </authorList>
    </citation>
    <scope>NUCLEOTIDE SEQUENCE</scope>
    <source>
        <strain evidence="1">CHK160-9182</strain>
    </source>
</reference>
<dbReference type="Proteomes" id="UP000823934">
    <property type="component" value="Unassembled WGS sequence"/>
</dbReference>
<sequence length="297" mass="31852">MKTLCANDATIFTFDKQHPAKLTVNPGDKIAITTKDCFSNLVDEQNTLATLDWNQINPATGPIYVKDAQKGDILKVTIHSIELVDQGVCAVGPGFGLVPIEKMTQKIIPIREQQAIFSENIHLPLNPMIGVIGVAPEGEAISTGTPDAHGGNMDTTLIKEGAILYFPIFTEGALFALGDLHAVMGDGEIGGSGLEIAGTVIVTLDLTKAADSELKIAHPIIETDDHFAFIVSRETIDQAIIDATNIGVYHLQRALNISLEDATMLGSLACQAEISQLVDPQLTARFMVPKTLLPKLF</sequence>
<reference evidence="1" key="2">
    <citation type="submission" date="2021-04" db="EMBL/GenBank/DDBJ databases">
        <authorList>
            <person name="Gilroy R."/>
        </authorList>
    </citation>
    <scope>NUCLEOTIDE SEQUENCE</scope>
    <source>
        <strain evidence="1">CHK160-9182</strain>
    </source>
</reference>
<dbReference type="AlphaFoldDB" id="A0A9D1Q7G0"/>
<dbReference type="InterPro" id="IPR004304">
    <property type="entry name" value="FmdA_AmdA"/>
</dbReference>
<dbReference type="PANTHER" id="PTHR31891:SF1">
    <property type="entry name" value="FORMAMIDASE C869.04-RELATED"/>
    <property type="match status" value="1"/>
</dbReference>
<accession>A0A9D1Q7G0</accession>
<evidence type="ECO:0000313" key="1">
    <source>
        <dbReference type="EMBL" id="HIW07017.1"/>
    </source>
</evidence>
<dbReference type="Gene3D" id="2.60.120.580">
    <property type="entry name" value="Acetamidase/Formamidase-like domains"/>
    <property type="match status" value="1"/>
</dbReference>
<dbReference type="Pfam" id="PF03069">
    <property type="entry name" value="FmdA_AmdA"/>
    <property type="match status" value="1"/>
</dbReference>
<dbReference type="Gene3D" id="3.10.28.20">
    <property type="entry name" value="Acetamidase/Formamidase-like domains"/>
    <property type="match status" value="1"/>
</dbReference>
<dbReference type="GO" id="GO:0016811">
    <property type="term" value="F:hydrolase activity, acting on carbon-nitrogen (but not peptide) bonds, in linear amides"/>
    <property type="evidence" value="ECO:0007669"/>
    <property type="project" value="InterPro"/>
</dbReference>
<dbReference type="SUPFAM" id="SSF141130">
    <property type="entry name" value="Acetamidase/Formamidase-like"/>
    <property type="match status" value="1"/>
</dbReference>
<name>A0A9D1Q7G0_9GAMM</name>
<protein>
    <submittedName>
        <fullName evidence="1">Acetamidase/formamidase family protein</fullName>
    </submittedName>
</protein>
<evidence type="ECO:0000313" key="2">
    <source>
        <dbReference type="Proteomes" id="UP000823934"/>
    </source>
</evidence>
<proteinExistence type="predicted"/>
<dbReference type="EMBL" id="DXHP01000151">
    <property type="protein sequence ID" value="HIW07017.1"/>
    <property type="molecule type" value="Genomic_DNA"/>
</dbReference>
<comment type="caution">
    <text evidence="1">The sequence shown here is derived from an EMBL/GenBank/DDBJ whole genome shotgun (WGS) entry which is preliminary data.</text>
</comment>
<dbReference type="Gene3D" id="2.40.10.120">
    <property type="match status" value="1"/>
</dbReference>
<gene>
    <name evidence="1" type="ORF">H9889_06795</name>
</gene>
<dbReference type="PANTHER" id="PTHR31891">
    <property type="entry name" value="FORMAMIDASE C869.04-RELATED"/>
    <property type="match status" value="1"/>
</dbReference>
<organism evidence="1 2">
    <name type="scientific">Candidatus Ignatzschineria merdigallinarum</name>
    <dbReference type="NCBI Taxonomy" id="2838621"/>
    <lineage>
        <taxon>Bacteria</taxon>
        <taxon>Pseudomonadati</taxon>
        <taxon>Pseudomonadota</taxon>
        <taxon>Gammaproteobacteria</taxon>
        <taxon>Cardiobacteriales</taxon>
        <taxon>Ignatzschineriaceae</taxon>
        <taxon>Ignatzschineria</taxon>
    </lineage>
</organism>